<dbReference type="AlphaFoldDB" id="T1E3H5"/>
<name>T1E3H5_9DIPT</name>
<reference evidence="2" key="1">
    <citation type="journal article" date="2013" name="BMC Genomics">
        <title>A deep insight into the sialotranscriptome of the mosquito, Psorophora albipes.</title>
        <authorList>
            <person name="Chagas A.C."/>
            <person name="Calvo E."/>
            <person name="Rios-Velasquez C.M."/>
            <person name="Pessoa F.A."/>
            <person name="Medeiros J.F."/>
            <person name="Ribeiro J.M."/>
        </authorList>
    </citation>
    <scope>NUCLEOTIDE SEQUENCE</scope>
</reference>
<organism evidence="2">
    <name type="scientific">Psorophora albipes</name>
    <dbReference type="NCBI Taxonomy" id="869069"/>
    <lineage>
        <taxon>Eukaryota</taxon>
        <taxon>Metazoa</taxon>
        <taxon>Ecdysozoa</taxon>
        <taxon>Arthropoda</taxon>
        <taxon>Hexapoda</taxon>
        <taxon>Insecta</taxon>
        <taxon>Pterygota</taxon>
        <taxon>Neoptera</taxon>
        <taxon>Endopterygota</taxon>
        <taxon>Diptera</taxon>
        <taxon>Nematocera</taxon>
        <taxon>Culicoidea</taxon>
        <taxon>Culicidae</taxon>
        <taxon>Culicinae</taxon>
        <taxon>Aedini</taxon>
        <taxon>Psorophora</taxon>
    </lineage>
</organism>
<proteinExistence type="evidence at transcript level"/>
<keyword evidence="1" id="KW-0732">Signal</keyword>
<dbReference type="EMBL" id="GALA01000350">
    <property type="protein sequence ID" value="JAA94502.1"/>
    <property type="molecule type" value="mRNA"/>
</dbReference>
<protein>
    <submittedName>
        <fullName evidence="2">Putative salivary secreted peptide</fullName>
    </submittedName>
</protein>
<feature type="signal peptide" evidence="1">
    <location>
        <begin position="1"/>
        <end position="20"/>
    </location>
</feature>
<evidence type="ECO:0000256" key="1">
    <source>
        <dbReference type="SAM" id="SignalP"/>
    </source>
</evidence>
<evidence type="ECO:0000313" key="2">
    <source>
        <dbReference type="EMBL" id="JAA94502.1"/>
    </source>
</evidence>
<accession>T1E3H5</accession>
<sequence>MVKFALLFIVIFCVVQLTFAARIRRDNIFDAIYQADDGSTTMTQDEYKAKMRELGKELEKKFLEAINQASQND</sequence>
<feature type="chain" id="PRO_5004587155" evidence="1">
    <location>
        <begin position="21"/>
        <end position="73"/>
    </location>
</feature>